<comment type="caution">
    <text evidence="1">The sequence shown here is derived from an EMBL/GenBank/DDBJ whole genome shotgun (WGS) entry which is preliminary data.</text>
</comment>
<evidence type="ECO:0000313" key="1">
    <source>
        <dbReference type="EMBL" id="GAA4939815.1"/>
    </source>
</evidence>
<name>A0ABP9GEF6_9ACTN</name>
<gene>
    <name evidence="1" type="ORF">GCM10023224_21740</name>
</gene>
<dbReference type="Proteomes" id="UP001499993">
    <property type="component" value="Unassembled WGS sequence"/>
</dbReference>
<sequence length="87" mass="9586">MRERNGVWKFTAPRRRLHETSARKEPEVSDLKTVARAVGSAPAGVGRGLRARRGGQRMRNRFISRAPAVITVESVRASIPGGPPRPM</sequence>
<protein>
    <submittedName>
        <fullName evidence="1">Uncharacterized protein</fullName>
    </submittedName>
</protein>
<keyword evidence="2" id="KW-1185">Reference proteome</keyword>
<dbReference type="EMBL" id="BAABIK010000010">
    <property type="protein sequence ID" value="GAA4939815.1"/>
    <property type="molecule type" value="Genomic_DNA"/>
</dbReference>
<evidence type="ECO:0000313" key="2">
    <source>
        <dbReference type="Proteomes" id="UP001499993"/>
    </source>
</evidence>
<accession>A0ABP9GEF6</accession>
<proteinExistence type="predicted"/>
<reference evidence="2" key="1">
    <citation type="journal article" date="2019" name="Int. J. Syst. Evol. Microbiol.">
        <title>The Global Catalogue of Microorganisms (GCM) 10K type strain sequencing project: providing services to taxonomists for standard genome sequencing and annotation.</title>
        <authorList>
            <consortium name="The Broad Institute Genomics Platform"/>
            <consortium name="The Broad Institute Genome Sequencing Center for Infectious Disease"/>
            <person name="Wu L."/>
            <person name="Ma J."/>
        </authorList>
    </citation>
    <scope>NUCLEOTIDE SEQUENCE [LARGE SCALE GENOMIC DNA]</scope>
    <source>
        <strain evidence="2">JCM 18123</strain>
    </source>
</reference>
<organism evidence="1 2">
    <name type="scientific">Streptomonospora halophila</name>
    <dbReference type="NCBI Taxonomy" id="427369"/>
    <lineage>
        <taxon>Bacteria</taxon>
        <taxon>Bacillati</taxon>
        <taxon>Actinomycetota</taxon>
        <taxon>Actinomycetes</taxon>
        <taxon>Streptosporangiales</taxon>
        <taxon>Nocardiopsidaceae</taxon>
        <taxon>Streptomonospora</taxon>
    </lineage>
</organism>